<name>A0A7I7WN12_MYCGU</name>
<sequence>MAVESRGYRIHYTVEGAGPPLLLIAGTLCAARHWRDFGYTEALVRDWRVINVDPLGHGASDAPHDAGAYVAAGVTSDLVAVLDAEGIDRVTAWGYSRGGWLACNLASRHPERVSHVVVGAYAMHAHEEEADRLLRPLANFLRRGDWSALWRALGVTDLGLQKMFETGNDPYAVAAAIEGSLRPTRYIDPATVGCPATYYVGSEDWIVPHVRADAVALHATVDVLAGHGHIGSFFSSAEQVLEVIASRLQR</sequence>
<dbReference type="EMBL" id="AP022608">
    <property type="protein sequence ID" value="BBZ18510.1"/>
    <property type="molecule type" value="Genomic_DNA"/>
</dbReference>
<dbReference type="GO" id="GO:0016787">
    <property type="term" value="F:hydrolase activity"/>
    <property type="evidence" value="ECO:0007669"/>
    <property type="project" value="UniProtKB-KW"/>
</dbReference>
<evidence type="ECO:0000313" key="2">
    <source>
        <dbReference type="EMBL" id="BBZ18510.1"/>
    </source>
</evidence>
<dbReference type="InterPro" id="IPR029058">
    <property type="entry name" value="AB_hydrolase_fold"/>
</dbReference>
<dbReference type="RefSeq" id="WP_163687035.1">
    <property type="nucleotide sequence ID" value="NZ_AP022608.1"/>
</dbReference>
<protein>
    <submittedName>
        <fullName evidence="2">Alpha/beta hydrolase</fullName>
    </submittedName>
</protein>
<evidence type="ECO:0000259" key="1">
    <source>
        <dbReference type="Pfam" id="PF00561"/>
    </source>
</evidence>
<reference evidence="2 3" key="1">
    <citation type="journal article" date="2019" name="Emerg. Microbes Infect.">
        <title>Comprehensive subspecies identification of 175 nontuberculous mycobacteria species based on 7547 genomic profiles.</title>
        <authorList>
            <person name="Matsumoto Y."/>
            <person name="Kinjo T."/>
            <person name="Motooka D."/>
            <person name="Nabeya D."/>
            <person name="Jung N."/>
            <person name="Uechi K."/>
            <person name="Horii T."/>
            <person name="Iida T."/>
            <person name="Fujita J."/>
            <person name="Nakamura S."/>
        </authorList>
    </citation>
    <scope>NUCLEOTIDE SEQUENCE [LARGE SCALE GENOMIC DNA]</scope>
    <source>
        <strain evidence="2 3">JCM 12688</strain>
    </source>
</reference>
<evidence type="ECO:0000313" key="3">
    <source>
        <dbReference type="Proteomes" id="UP000466187"/>
    </source>
</evidence>
<proteinExistence type="predicted"/>
<dbReference type="InterPro" id="IPR000073">
    <property type="entry name" value="AB_hydrolase_1"/>
</dbReference>
<keyword evidence="2" id="KW-0378">Hydrolase</keyword>
<dbReference type="AlphaFoldDB" id="A0A7I7WN12"/>
<gene>
    <name evidence="2" type="ORF">MGAD_28450</name>
</gene>
<dbReference type="Gene3D" id="3.40.50.1820">
    <property type="entry name" value="alpha/beta hydrolase"/>
    <property type="match status" value="1"/>
</dbReference>
<dbReference type="KEGG" id="mgad:MGAD_28450"/>
<dbReference type="SUPFAM" id="SSF53474">
    <property type="entry name" value="alpha/beta-Hydrolases"/>
    <property type="match status" value="1"/>
</dbReference>
<feature type="domain" description="AB hydrolase-1" evidence="1">
    <location>
        <begin position="20"/>
        <end position="121"/>
    </location>
</feature>
<organism evidence="2 3">
    <name type="scientific">Mycolicibacterium gadium</name>
    <name type="common">Mycobacterium gadium</name>
    <dbReference type="NCBI Taxonomy" id="1794"/>
    <lineage>
        <taxon>Bacteria</taxon>
        <taxon>Bacillati</taxon>
        <taxon>Actinomycetota</taxon>
        <taxon>Actinomycetes</taxon>
        <taxon>Mycobacteriales</taxon>
        <taxon>Mycobacteriaceae</taxon>
        <taxon>Mycolicibacterium</taxon>
    </lineage>
</organism>
<dbReference type="InterPro" id="IPR050266">
    <property type="entry name" value="AB_hydrolase_sf"/>
</dbReference>
<dbReference type="Proteomes" id="UP000466187">
    <property type="component" value="Chromosome"/>
</dbReference>
<dbReference type="PANTHER" id="PTHR43798">
    <property type="entry name" value="MONOACYLGLYCEROL LIPASE"/>
    <property type="match status" value="1"/>
</dbReference>
<accession>A0A7I7WN12</accession>
<dbReference type="PRINTS" id="PR00111">
    <property type="entry name" value="ABHYDROLASE"/>
</dbReference>
<dbReference type="Pfam" id="PF00561">
    <property type="entry name" value="Abhydrolase_1"/>
    <property type="match status" value="1"/>
</dbReference>